<keyword evidence="3" id="KW-1185">Reference proteome</keyword>
<evidence type="ECO:0000313" key="2">
    <source>
        <dbReference type="EMBL" id="KIH52777.1"/>
    </source>
</evidence>
<dbReference type="AlphaFoldDB" id="A0A0C2CSK3"/>
<dbReference type="EMBL" id="KN742827">
    <property type="protein sequence ID" value="KIH52777.1"/>
    <property type="molecule type" value="Genomic_DNA"/>
</dbReference>
<proteinExistence type="predicted"/>
<protein>
    <submittedName>
        <fullName evidence="2">Uncharacterized protein</fullName>
    </submittedName>
</protein>
<organism evidence="2 3">
    <name type="scientific">Ancylostoma duodenale</name>
    <dbReference type="NCBI Taxonomy" id="51022"/>
    <lineage>
        <taxon>Eukaryota</taxon>
        <taxon>Metazoa</taxon>
        <taxon>Ecdysozoa</taxon>
        <taxon>Nematoda</taxon>
        <taxon>Chromadorea</taxon>
        <taxon>Rhabditida</taxon>
        <taxon>Rhabditina</taxon>
        <taxon>Rhabditomorpha</taxon>
        <taxon>Strongyloidea</taxon>
        <taxon>Ancylostomatidae</taxon>
        <taxon>Ancylostomatinae</taxon>
        <taxon>Ancylostoma</taxon>
    </lineage>
</organism>
<evidence type="ECO:0000256" key="1">
    <source>
        <dbReference type="SAM" id="MobiDB-lite"/>
    </source>
</evidence>
<reference evidence="2 3" key="1">
    <citation type="submission" date="2013-12" db="EMBL/GenBank/DDBJ databases">
        <title>Draft genome of the parsitic nematode Ancylostoma duodenale.</title>
        <authorList>
            <person name="Mitreva M."/>
        </authorList>
    </citation>
    <scope>NUCLEOTIDE SEQUENCE [LARGE SCALE GENOMIC DNA]</scope>
    <source>
        <strain evidence="2 3">Zhejiang</strain>
    </source>
</reference>
<feature type="compositionally biased region" description="Pro residues" evidence="1">
    <location>
        <begin position="93"/>
        <end position="104"/>
    </location>
</feature>
<evidence type="ECO:0000313" key="3">
    <source>
        <dbReference type="Proteomes" id="UP000054047"/>
    </source>
</evidence>
<sequence>MFNKCFLGGNINPNRLNGGMVNIIGSLIGEAAHRFLGVDPATGRIIGAVAGNVIMGLGGKDNSLGNIGKVILDNIISGKFRRDVDPFVRPEPRPGPVGPSPIRPAPSHEPLDFYAERDKCLAVREKVDEKNAGIKSVIFLGETPLRGSAFPCSGQLAVL</sequence>
<feature type="region of interest" description="Disordered" evidence="1">
    <location>
        <begin position="87"/>
        <end position="109"/>
    </location>
</feature>
<dbReference type="OrthoDB" id="5874639at2759"/>
<name>A0A0C2CSK3_9BILA</name>
<accession>A0A0C2CSK3</accession>
<dbReference type="Proteomes" id="UP000054047">
    <property type="component" value="Unassembled WGS sequence"/>
</dbReference>
<gene>
    <name evidence="2" type="ORF">ANCDUO_17114</name>
</gene>